<evidence type="ECO:0000256" key="4">
    <source>
        <dbReference type="ARBA" id="ARBA00023242"/>
    </source>
</evidence>
<dbReference type="Proteomes" id="UP001153076">
    <property type="component" value="Unassembled WGS sequence"/>
</dbReference>
<dbReference type="GO" id="GO:0003700">
    <property type="term" value="F:DNA-binding transcription factor activity"/>
    <property type="evidence" value="ECO:0007669"/>
    <property type="project" value="InterPro"/>
</dbReference>
<dbReference type="GO" id="GO:0005634">
    <property type="term" value="C:nucleus"/>
    <property type="evidence" value="ECO:0007669"/>
    <property type="project" value="UniProtKB-SubCell"/>
</dbReference>
<protein>
    <recommendedName>
        <fullName evidence="6">HTH myb-type domain-containing protein</fullName>
    </recommendedName>
</protein>
<dbReference type="InterPro" id="IPR001005">
    <property type="entry name" value="SANT/Myb"/>
</dbReference>
<dbReference type="Pfam" id="PF00249">
    <property type="entry name" value="Myb_DNA-binding"/>
    <property type="match status" value="1"/>
</dbReference>
<comment type="caution">
    <text evidence="7">The sequence shown here is derived from an EMBL/GenBank/DDBJ whole genome shotgun (WGS) entry which is preliminary data.</text>
</comment>
<evidence type="ECO:0000256" key="1">
    <source>
        <dbReference type="ARBA" id="ARBA00004123"/>
    </source>
</evidence>
<keyword evidence="4" id="KW-0539">Nucleus</keyword>
<feature type="compositionally biased region" description="Acidic residues" evidence="5">
    <location>
        <begin position="9"/>
        <end position="20"/>
    </location>
</feature>
<feature type="region of interest" description="Disordered" evidence="5">
    <location>
        <begin position="1"/>
        <end position="63"/>
    </location>
</feature>
<sequence length="387" mass="43557">MMRVKPGSDDECDDQQEEDEGVVREGEGDDNKINASSSSSTVEEDGKKGRPNTNGAISGSVRPYNRSKVPRLRWTPDLHLCFVHAVERLGGQERATPKLVLQLMNIKGLSIAHVKSHLQMYRSKKIDESNQASMSNQRVYTEGRDIGQLPVLQGYNNPRSPSFNIRLSRRVIWSYHKLTCPVRFHCHSARYGDTSWRRHGSHSYAPYNIGIPSEKDQSRLNISSLTQRIISRNNSSNSISPCQWGAYQTRSNEHHKMLPRSFGMDFNLASPSSRERSSCLNSLKPSNNNNIDQDRHPITPKLKRKLSLNLDLSLALDSKVEDHDDDSIKKTSAKDKLLDSKLSLSLQYPPLSSSSDDKLRSKSKRREDDRSSSSSGKHAGTSLDLSL</sequence>
<dbReference type="PROSITE" id="PS51294">
    <property type="entry name" value="HTH_MYB"/>
    <property type="match status" value="1"/>
</dbReference>
<keyword evidence="2" id="KW-0805">Transcription regulation</keyword>
<dbReference type="EMBL" id="JAKOGI010000110">
    <property type="protein sequence ID" value="KAJ8443930.1"/>
    <property type="molecule type" value="Genomic_DNA"/>
</dbReference>
<evidence type="ECO:0000256" key="3">
    <source>
        <dbReference type="ARBA" id="ARBA00023163"/>
    </source>
</evidence>
<evidence type="ECO:0000313" key="8">
    <source>
        <dbReference type="Proteomes" id="UP001153076"/>
    </source>
</evidence>
<feature type="compositionally biased region" description="Polar residues" evidence="5">
    <location>
        <begin position="278"/>
        <end position="291"/>
    </location>
</feature>
<dbReference type="GO" id="GO:0003677">
    <property type="term" value="F:DNA binding"/>
    <property type="evidence" value="ECO:0007669"/>
    <property type="project" value="InterPro"/>
</dbReference>
<dbReference type="InterPro" id="IPR006447">
    <property type="entry name" value="Myb_dom_plants"/>
</dbReference>
<feature type="region of interest" description="Disordered" evidence="5">
    <location>
        <begin position="273"/>
        <end position="298"/>
    </location>
</feature>
<proteinExistence type="predicted"/>
<evidence type="ECO:0000256" key="2">
    <source>
        <dbReference type="ARBA" id="ARBA00023015"/>
    </source>
</evidence>
<dbReference type="InterPro" id="IPR017930">
    <property type="entry name" value="Myb_dom"/>
</dbReference>
<dbReference type="PANTHER" id="PTHR31314">
    <property type="entry name" value="MYB FAMILY TRANSCRIPTION FACTOR PHL7-LIKE"/>
    <property type="match status" value="1"/>
</dbReference>
<dbReference type="PANTHER" id="PTHR31314:SF164">
    <property type="entry name" value="HTH MYB-TYPE DOMAIN-CONTAINING PROTEIN"/>
    <property type="match status" value="1"/>
</dbReference>
<dbReference type="AlphaFoldDB" id="A0A9Q1KI14"/>
<dbReference type="SUPFAM" id="SSF46689">
    <property type="entry name" value="Homeodomain-like"/>
    <property type="match status" value="1"/>
</dbReference>
<reference evidence="7" key="1">
    <citation type="submission" date="2022-04" db="EMBL/GenBank/DDBJ databases">
        <title>Carnegiea gigantea Genome sequencing and assembly v2.</title>
        <authorList>
            <person name="Copetti D."/>
            <person name="Sanderson M.J."/>
            <person name="Burquez A."/>
            <person name="Wojciechowski M.F."/>
        </authorList>
    </citation>
    <scope>NUCLEOTIDE SEQUENCE</scope>
    <source>
        <strain evidence="7">SGP5-SGP5p</strain>
        <tissue evidence="7">Aerial part</tissue>
    </source>
</reference>
<feature type="compositionally biased region" description="Basic and acidic residues" evidence="5">
    <location>
        <begin position="21"/>
        <end position="32"/>
    </location>
</feature>
<comment type="subcellular location">
    <subcellularLocation>
        <location evidence="1">Nucleus</location>
    </subcellularLocation>
</comment>
<dbReference type="Gene3D" id="1.10.10.60">
    <property type="entry name" value="Homeodomain-like"/>
    <property type="match status" value="1"/>
</dbReference>
<feature type="compositionally biased region" description="Basic and acidic residues" evidence="5">
    <location>
        <begin position="355"/>
        <end position="371"/>
    </location>
</feature>
<organism evidence="7 8">
    <name type="scientific">Carnegiea gigantea</name>
    <dbReference type="NCBI Taxonomy" id="171969"/>
    <lineage>
        <taxon>Eukaryota</taxon>
        <taxon>Viridiplantae</taxon>
        <taxon>Streptophyta</taxon>
        <taxon>Embryophyta</taxon>
        <taxon>Tracheophyta</taxon>
        <taxon>Spermatophyta</taxon>
        <taxon>Magnoliopsida</taxon>
        <taxon>eudicotyledons</taxon>
        <taxon>Gunneridae</taxon>
        <taxon>Pentapetalae</taxon>
        <taxon>Caryophyllales</taxon>
        <taxon>Cactineae</taxon>
        <taxon>Cactaceae</taxon>
        <taxon>Cactoideae</taxon>
        <taxon>Echinocereeae</taxon>
        <taxon>Carnegiea</taxon>
    </lineage>
</organism>
<evidence type="ECO:0000313" key="7">
    <source>
        <dbReference type="EMBL" id="KAJ8443930.1"/>
    </source>
</evidence>
<dbReference type="InterPro" id="IPR009057">
    <property type="entry name" value="Homeodomain-like_sf"/>
</dbReference>
<dbReference type="OrthoDB" id="551907at2759"/>
<dbReference type="NCBIfam" id="TIGR01557">
    <property type="entry name" value="myb_SHAQKYF"/>
    <property type="match status" value="1"/>
</dbReference>
<keyword evidence="8" id="KW-1185">Reference proteome</keyword>
<name>A0A9Q1KI14_9CARY</name>
<evidence type="ECO:0000256" key="5">
    <source>
        <dbReference type="SAM" id="MobiDB-lite"/>
    </source>
</evidence>
<dbReference type="InterPro" id="IPR046955">
    <property type="entry name" value="PHR1-like"/>
</dbReference>
<feature type="region of interest" description="Disordered" evidence="5">
    <location>
        <begin position="344"/>
        <end position="387"/>
    </location>
</feature>
<accession>A0A9Q1KI14</accession>
<keyword evidence="3" id="KW-0804">Transcription</keyword>
<evidence type="ECO:0000259" key="6">
    <source>
        <dbReference type="PROSITE" id="PS51294"/>
    </source>
</evidence>
<gene>
    <name evidence="7" type="ORF">Cgig2_032754</name>
</gene>
<feature type="domain" description="HTH myb-type" evidence="6">
    <location>
        <begin position="66"/>
        <end position="126"/>
    </location>
</feature>
<feature type="compositionally biased region" description="Low complexity" evidence="5">
    <location>
        <begin position="344"/>
        <end position="354"/>
    </location>
</feature>
<dbReference type="FunFam" id="1.10.10.60:FF:000002">
    <property type="entry name" value="Myb family transcription factor"/>
    <property type="match status" value="1"/>
</dbReference>